<dbReference type="EMBL" id="CP102333">
    <property type="protein sequence ID" value="UUS35088.1"/>
    <property type="molecule type" value="Genomic_DNA"/>
</dbReference>
<accession>A0ABY5NGF1</accession>
<evidence type="ECO:0000256" key="1">
    <source>
        <dbReference type="ARBA" id="ARBA00006845"/>
    </source>
</evidence>
<dbReference type="RefSeq" id="WP_079047373.1">
    <property type="nucleotide sequence ID" value="NZ_CP102333.1"/>
</dbReference>
<evidence type="ECO:0000313" key="3">
    <source>
        <dbReference type="EMBL" id="UUS35088.1"/>
    </source>
</evidence>
<geneLocation type="plasmid" evidence="3 4">
    <name>unnamed</name>
</geneLocation>
<reference evidence="3" key="1">
    <citation type="submission" date="2022-08" db="EMBL/GenBank/DDBJ databases">
        <title>Streptomyces changanensis sp. nov., an actinomycete isolated from soil.</title>
        <authorList>
            <person name="Wu H."/>
            <person name="Han L."/>
        </authorList>
    </citation>
    <scope>NUCLEOTIDE SEQUENCE</scope>
    <source>
        <strain evidence="3">HL-66</strain>
        <plasmid evidence="3">unnamed</plasmid>
    </source>
</reference>
<dbReference type="InterPro" id="IPR000468">
    <property type="entry name" value="Barstar"/>
</dbReference>
<dbReference type="Pfam" id="PF01337">
    <property type="entry name" value="Barstar"/>
    <property type="match status" value="1"/>
</dbReference>
<dbReference type="Proteomes" id="UP001060150">
    <property type="component" value="Plasmid unnamed"/>
</dbReference>
<dbReference type="SUPFAM" id="SSF52038">
    <property type="entry name" value="Barstar-related"/>
    <property type="match status" value="1"/>
</dbReference>
<dbReference type="Gene3D" id="3.30.370.10">
    <property type="entry name" value="Barstar-like"/>
    <property type="match status" value="1"/>
</dbReference>
<protein>
    <submittedName>
        <fullName evidence="3">Barstar family protein</fullName>
    </submittedName>
</protein>
<proteinExistence type="inferred from homology"/>
<name>A0ABY5NGF1_9ACTN</name>
<gene>
    <name evidence="3" type="ORF">NRO40_30200</name>
</gene>
<comment type="similarity">
    <text evidence="1">Belongs to the barstar family.</text>
</comment>
<feature type="domain" description="Barstar (barnase inhibitor)" evidence="2">
    <location>
        <begin position="261"/>
        <end position="325"/>
    </location>
</feature>
<organism evidence="3 4">
    <name type="scientific">Streptomyces changanensis</name>
    <dbReference type="NCBI Taxonomy" id="2964669"/>
    <lineage>
        <taxon>Bacteria</taxon>
        <taxon>Bacillati</taxon>
        <taxon>Actinomycetota</taxon>
        <taxon>Actinomycetes</taxon>
        <taxon>Kitasatosporales</taxon>
        <taxon>Streptomycetaceae</taxon>
        <taxon>Streptomyces</taxon>
    </lineage>
</organism>
<evidence type="ECO:0000259" key="2">
    <source>
        <dbReference type="Pfam" id="PF01337"/>
    </source>
</evidence>
<evidence type="ECO:0000313" key="4">
    <source>
        <dbReference type="Proteomes" id="UP001060150"/>
    </source>
</evidence>
<keyword evidence="3" id="KW-0614">Plasmid</keyword>
<dbReference type="InterPro" id="IPR035905">
    <property type="entry name" value="Barstar-like_sf"/>
</dbReference>
<sequence length="356" mass="38004">MAAAAGPLVIAAALSQTPDAGARCSASWEPPRPPGPATSARLAALTEPALAVFDNAAATAERHPDTFPTGPTEAIFCSLYGPGGAVGEVASAVEEDNYALRSDEDESDFWGFAQEAGGLFTPSEDGLRQVELLGCSPRGALLTCLDHLGRRRATAGSAHLAFLDTEGVEMGSYFVSNVTATAAKPSPRGDGLLDVTVRLWCDELLPGSAWVWELLRTGQLDRKGLWHSLDPEGRRAWLSVALWSRHYQRREHPEDAAPGEVFTLDGRQVVDADSFYCALGEAINGSGGYFGWNLAAVDDCLRGRFGATPPFTLEWQNSDIARSQLAGGQASDRDTGADFDVLLEIFTDHGIDVLLR</sequence>
<keyword evidence="4" id="KW-1185">Reference proteome</keyword>